<evidence type="ECO:0000256" key="1">
    <source>
        <dbReference type="SAM" id="MobiDB-lite"/>
    </source>
</evidence>
<evidence type="ECO:0000313" key="4">
    <source>
        <dbReference type="EMBL" id="EAU30068.1"/>
    </source>
</evidence>
<dbReference type="InterPro" id="IPR057566">
    <property type="entry name" value="TPR_TTI1_N"/>
</dbReference>
<gene>
    <name evidence="4" type="ORF">ATEG_09877</name>
</gene>
<dbReference type="PANTHER" id="PTHR18460">
    <property type="entry name" value="TEL2 INTERACTING PROTEIN 1 TTI1 FAMILY MEMBER"/>
    <property type="match status" value="1"/>
</dbReference>
<name>Q0C8V7_ASPTN</name>
<feature type="domain" description="TTI1 N-terminal TPR" evidence="2">
    <location>
        <begin position="48"/>
        <end position="380"/>
    </location>
</feature>
<dbReference type="PANTHER" id="PTHR18460:SF3">
    <property type="entry name" value="TELO2-INTERACTING PROTEIN 1 HOMOLOG"/>
    <property type="match status" value="1"/>
</dbReference>
<evidence type="ECO:0000259" key="3">
    <source>
        <dbReference type="Pfam" id="PF24181"/>
    </source>
</evidence>
<evidence type="ECO:0000313" key="5">
    <source>
        <dbReference type="Proteomes" id="UP000007963"/>
    </source>
</evidence>
<dbReference type="STRING" id="341663.Q0C8V7"/>
<feature type="compositionally biased region" description="Basic and acidic residues" evidence="1">
    <location>
        <begin position="832"/>
        <end position="846"/>
    </location>
</feature>
<reference evidence="5" key="1">
    <citation type="submission" date="2005-09" db="EMBL/GenBank/DDBJ databases">
        <title>Annotation of the Aspergillus terreus NIH2624 genome.</title>
        <authorList>
            <person name="Birren B.W."/>
            <person name="Lander E.S."/>
            <person name="Galagan J.E."/>
            <person name="Nusbaum C."/>
            <person name="Devon K."/>
            <person name="Henn M."/>
            <person name="Ma L.-J."/>
            <person name="Jaffe D.B."/>
            <person name="Butler J."/>
            <person name="Alvarez P."/>
            <person name="Gnerre S."/>
            <person name="Grabherr M."/>
            <person name="Kleber M."/>
            <person name="Mauceli E.W."/>
            <person name="Brockman W."/>
            <person name="Rounsley S."/>
            <person name="Young S.K."/>
            <person name="LaButti K."/>
            <person name="Pushparaj V."/>
            <person name="DeCaprio D."/>
            <person name="Crawford M."/>
            <person name="Koehrsen M."/>
            <person name="Engels R."/>
            <person name="Montgomery P."/>
            <person name="Pearson M."/>
            <person name="Howarth C."/>
            <person name="Larson L."/>
            <person name="Luoma S."/>
            <person name="White J."/>
            <person name="Alvarado L."/>
            <person name="Kodira C.D."/>
            <person name="Zeng Q."/>
            <person name="Oleary S."/>
            <person name="Yandava C."/>
            <person name="Denning D.W."/>
            <person name="Nierman W.C."/>
            <person name="Milne T."/>
            <person name="Madden K."/>
        </authorList>
    </citation>
    <scope>NUCLEOTIDE SEQUENCE [LARGE SCALE GENOMIC DNA]</scope>
    <source>
        <strain evidence="5">NIH 2624 / FGSC A1156</strain>
    </source>
</reference>
<organism evidence="4 5">
    <name type="scientific">Aspergillus terreus (strain NIH 2624 / FGSC A1156)</name>
    <dbReference type="NCBI Taxonomy" id="341663"/>
    <lineage>
        <taxon>Eukaryota</taxon>
        <taxon>Fungi</taxon>
        <taxon>Dikarya</taxon>
        <taxon>Ascomycota</taxon>
        <taxon>Pezizomycotina</taxon>
        <taxon>Eurotiomycetes</taxon>
        <taxon>Eurotiomycetidae</taxon>
        <taxon>Eurotiales</taxon>
        <taxon>Aspergillaceae</taxon>
        <taxon>Aspergillus</taxon>
        <taxon>Aspergillus subgen. Circumdati</taxon>
    </lineage>
</organism>
<dbReference type="InterPro" id="IPR049362">
    <property type="entry name" value="TTI1_rpt"/>
</dbReference>
<accession>Q0C8V7</accession>
<proteinExistence type="predicted"/>
<evidence type="ECO:0008006" key="6">
    <source>
        <dbReference type="Google" id="ProtNLM"/>
    </source>
</evidence>
<dbReference type="SUPFAM" id="SSF48371">
    <property type="entry name" value="ARM repeat"/>
    <property type="match status" value="1"/>
</dbReference>
<evidence type="ECO:0000259" key="2">
    <source>
        <dbReference type="Pfam" id="PF24173"/>
    </source>
</evidence>
<dbReference type="RefSeq" id="XP_001218499.1">
    <property type="nucleotide sequence ID" value="XM_001218498.1"/>
</dbReference>
<protein>
    <recommendedName>
        <fullName evidence="6">HEAT repeat protein</fullName>
    </recommendedName>
</protein>
<dbReference type="InterPro" id="IPR057567">
    <property type="entry name" value="TPR_TTI1_C"/>
</dbReference>
<dbReference type="Pfam" id="PF21547">
    <property type="entry name" value="TTI1"/>
    <property type="match status" value="1"/>
</dbReference>
<dbReference type="GO" id="GO:0005737">
    <property type="term" value="C:cytoplasm"/>
    <property type="evidence" value="ECO:0007669"/>
    <property type="project" value="TreeGrafter"/>
</dbReference>
<dbReference type="InterPro" id="IPR016024">
    <property type="entry name" value="ARM-type_fold"/>
</dbReference>
<feature type="region of interest" description="Disordered" evidence="1">
    <location>
        <begin position="23"/>
        <end position="46"/>
    </location>
</feature>
<dbReference type="InterPro" id="IPR052587">
    <property type="entry name" value="TELO2-interacting_protein_1"/>
</dbReference>
<dbReference type="AlphaFoldDB" id="Q0C8V7"/>
<feature type="domain" description="TTI1 C-terminal TPR" evidence="3">
    <location>
        <begin position="832"/>
        <end position="929"/>
    </location>
</feature>
<dbReference type="OMA" id="PHPKKPW"/>
<dbReference type="EMBL" id="CH476608">
    <property type="protein sequence ID" value="EAU30068.1"/>
    <property type="molecule type" value="Genomic_DNA"/>
</dbReference>
<dbReference type="VEuPathDB" id="FungiDB:ATEG_09877"/>
<dbReference type="GeneID" id="4354288"/>
<dbReference type="Pfam" id="PF24181">
    <property type="entry name" value="TPR_TTI1_C"/>
    <property type="match status" value="1"/>
</dbReference>
<dbReference type="eggNOG" id="KOG4524">
    <property type="taxonomic scope" value="Eukaryota"/>
</dbReference>
<dbReference type="OrthoDB" id="6781668at2759"/>
<dbReference type="InterPro" id="IPR011989">
    <property type="entry name" value="ARM-like"/>
</dbReference>
<sequence length="1188" mass="131940">MDLYEQSQASTINEEKYQLETRTVERTSKEHRRRHPNSANNVHLTPPLKGPCVELSSVGLKFRGNQATSGDVLRALNTVHSVLSELAGRNALDEKLAEYAFFPLSHIFNETQRISSACLEVAVNCLRILILDGWRENLSPQMGKQLIILLTLIVGGAPGALNTNQSAKSRPEELSIAGFRCLAATFDVLGGPVAEETVYHEIGTATIVDQTVYVLLEGIVDERSEDLCIAAAAALQALYRRVTDRVVLASIMPRTVSALTKTLKPTTQKRRTYRLLCICLEILTDVLRKVLNDKAVESTPSPPEPKTEDDRVVLDGSWLKATASQIKIALANVIQLRRHERPEVQDALLSLCLMVIEDCQKSLEDSIPIVVDSMVVLAEIEDGDTPNDAYSALTHTATTYPVVLDSLKNSLHVWITAFPRTMQGNDETAKQWALKQISTAYQILSQIQSGSDILTNSLANGLCDSVAAAVNHAANNLQPLSTESMDSQNLEVLHHGSQSMTFPPVLMEHRSQQQTLKDLQSMVVRLNASEAGGDITRLIINRIHHETGCAMAAPFWLALTCLKNSPPLASAFDDFISTDQLEPSGSFATRSSMIEELYYISLPILSEPLLDDTRDWRVSALALEAVALQAQQLGEAFRPELMDALYPVLQLLASRNPNLQQHAMTCLNILTSACNYDSTSTMIVENVDYLVNSVALKLNTFDVSPYPPQVLFMMVKLCGARLIPYLDDLVDSMFSILDLYHGYPKLVEMMFKTLAAIVDEGTKSPSLLAIESGKPINHRKRQYQTMPISSLAEDLAKRKAKRSQYFEDLDESDEKVSHPKRPWTTESAETAKQPDDMDFDPEHIPTDESDEPLPPPRDPEDQEKPLSKSHTLLLHIVKSIPSHLSSPSPYLRRSLLSILIQVSPVFGEHENSFLPLINDVWPAVTARITLPASLTSTSSSSALFKPDQTQDPHGVDFQDELFVSTTACRAVEALCKSAGDFMATRVEKEFPRWERLYQRVWERVRHDAEKAVERRQAQQADADADATSLVSSPALISSLSLATTAGGPPRTFTPHHDLWRALISLFITLLTHVRLPLAVGDQICEFVGAWAARYAGPEYYFAWASRRQSSSPEHGAELEAVDSALEAMETWNVDLTWFIFQQQRVHMANAMPRMAKRPGPVISEVVDEPLKTWSVQGDSRLKFADLVF</sequence>
<feature type="compositionally biased region" description="Basic and acidic residues" evidence="1">
    <location>
        <begin position="857"/>
        <end position="866"/>
    </location>
</feature>
<dbReference type="Gene3D" id="1.25.10.10">
    <property type="entry name" value="Leucine-rich Repeat Variant"/>
    <property type="match status" value="1"/>
</dbReference>
<dbReference type="HOGENOM" id="CLU_005544_0_0_1"/>
<dbReference type="Proteomes" id="UP000007963">
    <property type="component" value="Unassembled WGS sequence"/>
</dbReference>
<feature type="region of interest" description="Disordered" evidence="1">
    <location>
        <begin position="802"/>
        <end position="866"/>
    </location>
</feature>
<dbReference type="Pfam" id="PF24173">
    <property type="entry name" value="TPR_TTI1_N"/>
    <property type="match status" value="1"/>
</dbReference>